<sequence>MSAEQLKELIPFLRDKNPQVRQIALSNLLGHTAKGSPHRNIFFTGLRSGGLQQAQDSDVIRDLKLLCRDQLATAHDAFRALVNLSDNSRLLGSSYPTSLCVLSLPIEMNLLTVHQFPEPPIDPADLASMLLSNLTASTTTCATLLSLCVSILPDLKSPTSYFPVDSRSGTCPAPVPYPSGEARDVQALPLLVDAFVHASNAGDVQELDKRNRKADLHFLSSVFANLSTSAGGRLFFLTPRPANPLNSEGNLEYPVSKLLAFTEHKDTIRRGGVASTLKNCAFQAQAHRALLAPESTLVTVYPSTVAAPGIDILPYILLPLAGPEEFDLEEQELLPPALQFLPPTKTREPDPVIRLTHVETLLLLCSTRWGRDHLRQNGVYEIVRALHENEKVDKISEHVERLVNFLKRDEGPKTANDDEITTGSSITEVSGDEDEDNMIEEV</sequence>
<evidence type="ECO:0000256" key="2">
    <source>
        <dbReference type="SAM" id="MobiDB-lite"/>
    </source>
</evidence>
<evidence type="ECO:0000259" key="4">
    <source>
        <dbReference type="Pfam" id="PF04064"/>
    </source>
</evidence>
<reference evidence="5 6" key="1">
    <citation type="submission" date="2016-03" db="EMBL/GenBank/DDBJ databases">
        <title>Whole genome sequencing of Grifola frondosa 9006-11.</title>
        <authorList>
            <person name="Min B."/>
            <person name="Park H."/>
            <person name="Kim J.-G."/>
            <person name="Cho H."/>
            <person name="Oh Y.-L."/>
            <person name="Kong W.-S."/>
            <person name="Choi I.-G."/>
        </authorList>
    </citation>
    <scope>NUCLEOTIDE SEQUENCE [LARGE SCALE GENOMIC DNA]</scope>
    <source>
        <strain evidence="5 6">9006-11</strain>
    </source>
</reference>
<feature type="domain" description="Protein HGH1 C-terminal" evidence="4">
    <location>
        <begin position="360"/>
        <end position="413"/>
    </location>
</feature>
<evidence type="ECO:0000259" key="3">
    <source>
        <dbReference type="Pfam" id="PF04063"/>
    </source>
</evidence>
<keyword evidence="6" id="KW-1185">Reference proteome</keyword>
<gene>
    <name evidence="5" type="primary">hgh1</name>
    <name evidence="5" type="ORF">A0H81_05972</name>
</gene>
<comment type="caution">
    <text evidence="5">The sequence shown here is derived from an EMBL/GenBank/DDBJ whole genome shotgun (WGS) entry which is preliminary data.</text>
</comment>
<dbReference type="PANTHER" id="PTHR13387:SF9">
    <property type="entry name" value="PROTEIN HGH1 HOMOLOG"/>
    <property type="match status" value="1"/>
</dbReference>
<dbReference type="OrthoDB" id="338814at2759"/>
<dbReference type="Proteomes" id="UP000092993">
    <property type="component" value="Unassembled WGS sequence"/>
</dbReference>
<evidence type="ECO:0000313" key="6">
    <source>
        <dbReference type="Proteomes" id="UP000092993"/>
    </source>
</evidence>
<name>A0A1C7M9L0_GRIFR</name>
<protein>
    <submittedName>
        <fullName evidence="5">Protein HGH1</fullName>
    </submittedName>
</protein>
<evidence type="ECO:0000256" key="1">
    <source>
        <dbReference type="ARBA" id="ARBA00006712"/>
    </source>
</evidence>
<proteinExistence type="inferred from homology"/>
<dbReference type="InterPro" id="IPR039717">
    <property type="entry name" value="Hgh1"/>
</dbReference>
<accession>A0A1C7M9L0</accession>
<dbReference type="Pfam" id="PF04063">
    <property type="entry name" value="DUF383"/>
    <property type="match status" value="1"/>
</dbReference>
<evidence type="ECO:0000313" key="5">
    <source>
        <dbReference type="EMBL" id="OBZ73605.1"/>
    </source>
</evidence>
<dbReference type="EMBL" id="LUGG01000006">
    <property type="protein sequence ID" value="OBZ73605.1"/>
    <property type="molecule type" value="Genomic_DNA"/>
</dbReference>
<comment type="similarity">
    <text evidence="1">Belongs to the HGH1 family.</text>
</comment>
<dbReference type="PANTHER" id="PTHR13387">
    <property type="entry name" value="PROTEIN HGH1 HOMOLOG"/>
    <property type="match status" value="1"/>
</dbReference>
<dbReference type="InterPro" id="IPR007205">
    <property type="entry name" value="Protein_HGH1_N"/>
</dbReference>
<feature type="domain" description="Protein HGH1 N-terminal" evidence="3">
    <location>
        <begin position="124"/>
        <end position="354"/>
    </location>
</feature>
<dbReference type="InterPro" id="IPR007206">
    <property type="entry name" value="Protein_HGH1_C"/>
</dbReference>
<dbReference type="SUPFAM" id="SSF48371">
    <property type="entry name" value="ARM repeat"/>
    <property type="match status" value="1"/>
</dbReference>
<dbReference type="STRING" id="5627.A0A1C7M9L0"/>
<dbReference type="OMA" id="NCNFLAS"/>
<dbReference type="AlphaFoldDB" id="A0A1C7M9L0"/>
<organism evidence="5 6">
    <name type="scientific">Grifola frondosa</name>
    <name type="common">Maitake</name>
    <name type="synonym">Polyporus frondosus</name>
    <dbReference type="NCBI Taxonomy" id="5627"/>
    <lineage>
        <taxon>Eukaryota</taxon>
        <taxon>Fungi</taxon>
        <taxon>Dikarya</taxon>
        <taxon>Basidiomycota</taxon>
        <taxon>Agaricomycotina</taxon>
        <taxon>Agaricomycetes</taxon>
        <taxon>Polyporales</taxon>
        <taxon>Grifolaceae</taxon>
        <taxon>Grifola</taxon>
    </lineage>
</organism>
<feature type="compositionally biased region" description="Acidic residues" evidence="2">
    <location>
        <begin position="430"/>
        <end position="442"/>
    </location>
</feature>
<dbReference type="Pfam" id="PF04064">
    <property type="entry name" value="DUF384"/>
    <property type="match status" value="1"/>
</dbReference>
<feature type="region of interest" description="Disordered" evidence="2">
    <location>
        <begin position="410"/>
        <end position="442"/>
    </location>
</feature>
<dbReference type="InterPro" id="IPR016024">
    <property type="entry name" value="ARM-type_fold"/>
</dbReference>